<keyword evidence="5" id="KW-0807">Transducer</keyword>
<dbReference type="InterPro" id="IPR000276">
    <property type="entry name" value="GPCR_Rhodpsn"/>
</dbReference>
<keyword evidence="5 9" id="KW-0675">Receptor</keyword>
<evidence type="ECO:0000256" key="3">
    <source>
        <dbReference type="ARBA" id="ARBA00022989"/>
    </source>
</evidence>
<dbReference type="PROSITE" id="PS00237">
    <property type="entry name" value="G_PROTEIN_RECEP_F1_1"/>
    <property type="match status" value="1"/>
</dbReference>
<evidence type="ECO:0000256" key="7">
    <source>
        <dbReference type="SAM" id="Phobius"/>
    </source>
</evidence>
<sequence>MPTLVVSEQEWSAADVLRIVYLVFGLIGLFGNGLVLFVFIRVRSLRTITNLFIGNQSLIDLVSSIFILISKFRNEQTDFTKLSRGRGVFVCLFWSSDYIYWALLVSSTTNLVFITLERYIAVVKPILYRKRVTWISATIVAIFPWVFGLIFELFWPAVHRLVDGACYPDWRSPWIQALVGIIVFEVEHILPIAVMILVYTGIVKKLRNKVGVDTSATKNGQQRDVQQDGNGEVNRGPNRQPKQDQLPDLRQRVRSNVIKTLFLVAFVYIICWTPNQVIFLLYNLSLYDLDFNGVVYTLGVSLAFCNMWINPLIYTFKYRRFQEGLKVVFCFAKKTQINMDSVTNTTNLRS</sequence>
<evidence type="ECO:0000256" key="1">
    <source>
        <dbReference type="ARBA" id="ARBA00004370"/>
    </source>
</evidence>
<keyword evidence="10" id="KW-1185">Reference proteome</keyword>
<name>A0A2G8JJJ1_STIJA</name>
<feature type="transmembrane region" description="Helical" evidence="7">
    <location>
        <begin position="260"/>
        <end position="282"/>
    </location>
</feature>
<feature type="transmembrane region" description="Helical" evidence="7">
    <location>
        <begin position="98"/>
        <end position="120"/>
    </location>
</feature>
<dbReference type="PROSITE" id="PS50262">
    <property type="entry name" value="G_PROTEIN_RECEP_F1_2"/>
    <property type="match status" value="1"/>
</dbReference>
<dbReference type="PANTHER" id="PTHR45698:SF1">
    <property type="entry name" value="TRACE AMINE-ASSOCIATED RECEPTOR 13C-LIKE"/>
    <property type="match status" value="1"/>
</dbReference>
<keyword evidence="2 5" id="KW-0812">Transmembrane</keyword>
<dbReference type="Gene3D" id="1.20.1070.10">
    <property type="entry name" value="Rhodopsin 7-helix transmembrane proteins"/>
    <property type="match status" value="1"/>
</dbReference>
<evidence type="ECO:0000313" key="10">
    <source>
        <dbReference type="Proteomes" id="UP000230750"/>
    </source>
</evidence>
<dbReference type="Pfam" id="PF00001">
    <property type="entry name" value="7tm_1"/>
    <property type="match status" value="1"/>
</dbReference>
<dbReference type="Proteomes" id="UP000230750">
    <property type="component" value="Unassembled WGS sequence"/>
</dbReference>
<evidence type="ECO:0000256" key="4">
    <source>
        <dbReference type="ARBA" id="ARBA00023136"/>
    </source>
</evidence>
<dbReference type="AlphaFoldDB" id="A0A2G8JJJ1"/>
<feature type="compositionally biased region" description="Polar residues" evidence="6">
    <location>
        <begin position="217"/>
        <end position="229"/>
    </location>
</feature>
<comment type="similarity">
    <text evidence="5">Belongs to the G-protein coupled receptor 1 family.</text>
</comment>
<dbReference type="InterPro" id="IPR017452">
    <property type="entry name" value="GPCR_Rhodpsn_7TM"/>
</dbReference>
<evidence type="ECO:0000256" key="5">
    <source>
        <dbReference type="RuleBase" id="RU000688"/>
    </source>
</evidence>
<feature type="transmembrane region" description="Helical" evidence="7">
    <location>
        <begin position="132"/>
        <end position="154"/>
    </location>
</feature>
<dbReference type="SUPFAM" id="SSF81321">
    <property type="entry name" value="Family A G protein-coupled receptor-like"/>
    <property type="match status" value="1"/>
</dbReference>
<dbReference type="GO" id="GO:0016020">
    <property type="term" value="C:membrane"/>
    <property type="evidence" value="ECO:0007669"/>
    <property type="project" value="UniProtKB-SubCell"/>
</dbReference>
<evidence type="ECO:0000256" key="2">
    <source>
        <dbReference type="ARBA" id="ARBA00022692"/>
    </source>
</evidence>
<comment type="subcellular location">
    <subcellularLocation>
        <location evidence="1">Membrane</location>
    </subcellularLocation>
</comment>
<dbReference type="SMART" id="SM01381">
    <property type="entry name" value="7TM_GPCR_Srsx"/>
    <property type="match status" value="1"/>
</dbReference>
<dbReference type="PANTHER" id="PTHR45698">
    <property type="entry name" value="TRACE AMINE-ASSOCIATED RECEPTOR 19N-RELATED"/>
    <property type="match status" value="1"/>
</dbReference>
<feature type="transmembrane region" description="Helical" evidence="7">
    <location>
        <begin position="20"/>
        <end position="40"/>
    </location>
</feature>
<keyword evidence="3 7" id="KW-1133">Transmembrane helix</keyword>
<dbReference type="STRING" id="307972.A0A2G8JJJ1"/>
<proteinExistence type="inferred from homology"/>
<feature type="transmembrane region" description="Helical" evidence="7">
    <location>
        <begin position="52"/>
        <end position="72"/>
    </location>
</feature>
<dbReference type="OrthoDB" id="10042731at2759"/>
<organism evidence="9 10">
    <name type="scientific">Stichopus japonicus</name>
    <name type="common">Sea cucumber</name>
    <dbReference type="NCBI Taxonomy" id="307972"/>
    <lineage>
        <taxon>Eukaryota</taxon>
        <taxon>Metazoa</taxon>
        <taxon>Echinodermata</taxon>
        <taxon>Eleutherozoa</taxon>
        <taxon>Echinozoa</taxon>
        <taxon>Holothuroidea</taxon>
        <taxon>Aspidochirotacea</taxon>
        <taxon>Aspidochirotida</taxon>
        <taxon>Stichopodidae</taxon>
        <taxon>Apostichopus</taxon>
    </lineage>
</organism>
<feature type="domain" description="G-protein coupled receptors family 1 profile" evidence="8">
    <location>
        <begin position="31"/>
        <end position="314"/>
    </location>
</feature>
<reference evidence="9 10" key="1">
    <citation type="journal article" date="2017" name="PLoS Biol.">
        <title>The sea cucumber genome provides insights into morphological evolution and visceral regeneration.</title>
        <authorList>
            <person name="Zhang X."/>
            <person name="Sun L."/>
            <person name="Yuan J."/>
            <person name="Sun Y."/>
            <person name="Gao Y."/>
            <person name="Zhang L."/>
            <person name="Li S."/>
            <person name="Dai H."/>
            <person name="Hamel J.F."/>
            <person name="Liu C."/>
            <person name="Yu Y."/>
            <person name="Liu S."/>
            <person name="Lin W."/>
            <person name="Guo K."/>
            <person name="Jin S."/>
            <person name="Xu P."/>
            <person name="Storey K.B."/>
            <person name="Huan P."/>
            <person name="Zhang T."/>
            <person name="Zhou Y."/>
            <person name="Zhang J."/>
            <person name="Lin C."/>
            <person name="Li X."/>
            <person name="Xing L."/>
            <person name="Huo D."/>
            <person name="Sun M."/>
            <person name="Wang L."/>
            <person name="Mercier A."/>
            <person name="Li F."/>
            <person name="Yang H."/>
            <person name="Xiang J."/>
        </authorList>
    </citation>
    <scope>NUCLEOTIDE SEQUENCE [LARGE SCALE GENOMIC DNA]</scope>
    <source>
        <strain evidence="9">Shaxun</strain>
        <tissue evidence="9">Muscle</tissue>
    </source>
</reference>
<keyword evidence="4 7" id="KW-0472">Membrane</keyword>
<accession>A0A2G8JJJ1</accession>
<feature type="region of interest" description="Disordered" evidence="6">
    <location>
        <begin position="217"/>
        <end position="246"/>
    </location>
</feature>
<feature type="transmembrane region" description="Helical" evidence="7">
    <location>
        <begin position="174"/>
        <end position="199"/>
    </location>
</feature>
<feature type="transmembrane region" description="Helical" evidence="7">
    <location>
        <begin position="294"/>
        <end position="316"/>
    </location>
</feature>
<evidence type="ECO:0000313" key="9">
    <source>
        <dbReference type="EMBL" id="PIK35879.1"/>
    </source>
</evidence>
<gene>
    <name evidence="9" type="ORF">BSL78_27292</name>
</gene>
<dbReference type="PRINTS" id="PR00237">
    <property type="entry name" value="GPCRRHODOPSN"/>
</dbReference>
<dbReference type="EMBL" id="MRZV01001795">
    <property type="protein sequence ID" value="PIK35879.1"/>
    <property type="molecule type" value="Genomic_DNA"/>
</dbReference>
<dbReference type="CDD" id="cd00637">
    <property type="entry name" value="7tm_classA_rhodopsin-like"/>
    <property type="match status" value="1"/>
</dbReference>
<evidence type="ECO:0000259" key="8">
    <source>
        <dbReference type="PROSITE" id="PS50262"/>
    </source>
</evidence>
<keyword evidence="5" id="KW-0297">G-protein coupled receptor</keyword>
<comment type="caution">
    <text evidence="9">The sequence shown here is derived from an EMBL/GenBank/DDBJ whole genome shotgun (WGS) entry which is preliminary data.</text>
</comment>
<protein>
    <submittedName>
        <fullName evidence="9">Putative beta-1 adrenergic receptor-like</fullName>
    </submittedName>
</protein>
<evidence type="ECO:0000256" key="6">
    <source>
        <dbReference type="SAM" id="MobiDB-lite"/>
    </source>
</evidence>
<dbReference type="GO" id="GO:0004930">
    <property type="term" value="F:G protein-coupled receptor activity"/>
    <property type="evidence" value="ECO:0007669"/>
    <property type="project" value="UniProtKB-KW"/>
</dbReference>